<dbReference type="SFLD" id="SFLDS00029">
    <property type="entry name" value="Radical_SAM"/>
    <property type="match status" value="1"/>
</dbReference>
<dbReference type="SMART" id="SM00729">
    <property type="entry name" value="Elp3"/>
    <property type="match status" value="1"/>
</dbReference>
<dbReference type="InterPro" id="IPR007197">
    <property type="entry name" value="rSAM"/>
</dbReference>
<dbReference type="Gene3D" id="3.20.20.70">
    <property type="entry name" value="Aldolase class I"/>
    <property type="match status" value="1"/>
</dbReference>
<dbReference type="CDD" id="cd21109">
    <property type="entry name" value="SPASM"/>
    <property type="match status" value="1"/>
</dbReference>
<name>A0A2H0TR27_9BACT</name>
<gene>
    <name evidence="6" type="ORF">COU35_01500</name>
</gene>
<dbReference type="PANTHER" id="PTHR11228">
    <property type="entry name" value="RADICAL SAM DOMAIN PROTEIN"/>
    <property type="match status" value="1"/>
</dbReference>
<evidence type="ECO:0000313" key="7">
    <source>
        <dbReference type="Proteomes" id="UP000230154"/>
    </source>
</evidence>
<proteinExistence type="predicted"/>
<feature type="domain" description="Radical SAM core" evidence="5">
    <location>
        <begin position="36"/>
        <end position="261"/>
    </location>
</feature>
<keyword evidence="1" id="KW-0949">S-adenosyl-L-methionine</keyword>
<dbReference type="Pfam" id="PF04055">
    <property type="entry name" value="Radical_SAM"/>
    <property type="match status" value="1"/>
</dbReference>
<reference evidence="7" key="1">
    <citation type="submission" date="2017-09" db="EMBL/GenBank/DDBJ databases">
        <title>Depth-based differentiation of microbial function through sediment-hosted aquifers and enrichment of novel symbionts in the deep terrestrial subsurface.</title>
        <authorList>
            <person name="Probst A.J."/>
            <person name="Ladd B."/>
            <person name="Jarett J.K."/>
            <person name="Geller-Mcgrath D.E."/>
            <person name="Sieber C.M.K."/>
            <person name="Emerson J.B."/>
            <person name="Anantharaman K."/>
            <person name="Thomas B.C."/>
            <person name="Malmstrom R."/>
            <person name="Stieglmeier M."/>
            <person name="Klingl A."/>
            <person name="Woyke T."/>
            <person name="Ryan C.M."/>
            <person name="Banfield J.F."/>
        </authorList>
    </citation>
    <scope>NUCLEOTIDE SEQUENCE [LARGE SCALE GENOMIC DNA]</scope>
</reference>
<dbReference type="AlphaFoldDB" id="A0A2H0TR27"/>
<keyword evidence="3" id="KW-0408">Iron</keyword>
<evidence type="ECO:0000256" key="4">
    <source>
        <dbReference type="ARBA" id="ARBA00023014"/>
    </source>
</evidence>
<dbReference type="EMBL" id="PFCB01000015">
    <property type="protein sequence ID" value="PIR74605.1"/>
    <property type="molecule type" value="Genomic_DNA"/>
</dbReference>
<keyword evidence="2" id="KW-0479">Metal-binding</keyword>
<dbReference type="InterPro" id="IPR058240">
    <property type="entry name" value="rSAM_sf"/>
</dbReference>
<evidence type="ECO:0000256" key="1">
    <source>
        <dbReference type="ARBA" id="ARBA00022691"/>
    </source>
</evidence>
<dbReference type="SFLD" id="SFLDG01067">
    <property type="entry name" value="SPASM/twitch_domain_containing"/>
    <property type="match status" value="1"/>
</dbReference>
<dbReference type="Proteomes" id="UP000230154">
    <property type="component" value="Unassembled WGS sequence"/>
</dbReference>
<dbReference type="InterPro" id="IPR006638">
    <property type="entry name" value="Elp3/MiaA/NifB-like_rSAM"/>
</dbReference>
<evidence type="ECO:0000313" key="6">
    <source>
        <dbReference type="EMBL" id="PIR74605.1"/>
    </source>
</evidence>
<dbReference type="PROSITE" id="PS51918">
    <property type="entry name" value="RADICAL_SAM"/>
    <property type="match status" value="1"/>
</dbReference>
<sequence length="353" mass="40150">MNPERYESKIETEKSPAPKILKGAPEFFESREGVEREDKGPLYLMMNLETKCSYRCPKCALPGYRRDMNEPMSLDQRKKFLAKAGELGIKELVVVGAGEPTEHFDGMMKPIIESAHQEGLGTIMFTTTSHLTREQAEFYRDHDVSIFVSLDAIDPETYRELTGTGNLEQVLNNIQMLKEVYGQSEEVINGKKVVRLGINVTAVKQNMEQLDEIKKVASDNMQFIVNFPIRRGKFKSDKVWQRLVGDQYDELQRLAQDKSDTGGHSSIDEGVCSYFNRGISVDVDGQLLSCGYASETAHSLGTVTDESTLNELEEHYRDIRARYKQFTQETGRTPSCPLRDEDYQGFLDQLKKE</sequence>
<organism evidence="6 7">
    <name type="scientific">Candidatus Magasanikbacteria bacterium CG10_big_fil_rev_8_21_14_0_10_47_10</name>
    <dbReference type="NCBI Taxonomy" id="1974652"/>
    <lineage>
        <taxon>Bacteria</taxon>
        <taxon>Candidatus Magasanikiibacteriota</taxon>
    </lineage>
</organism>
<dbReference type="PANTHER" id="PTHR11228:SF27">
    <property type="entry name" value="GLYCYL-RADICAL ENZYME ACTIVATING ENZYME MJ1227-RELATED"/>
    <property type="match status" value="1"/>
</dbReference>
<evidence type="ECO:0000256" key="2">
    <source>
        <dbReference type="ARBA" id="ARBA00022723"/>
    </source>
</evidence>
<dbReference type="InterPro" id="IPR050377">
    <property type="entry name" value="Radical_SAM_PqqE_MftC-like"/>
</dbReference>
<dbReference type="SUPFAM" id="SSF102114">
    <property type="entry name" value="Radical SAM enzymes"/>
    <property type="match status" value="1"/>
</dbReference>
<accession>A0A2H0TR27</accession>
<comment type="caution">
    <text evidence="6">The sequence shown here is derived from an EMBL/GenBank/DDBJ whole genome shotgun (WGS) entry which is preliminary data.</text>
</comment>
<protein>
    <recommendedName>
        <fullName evidence="5">Radical SAM core domain-containing protein</fullName>
    </recommendedName>
</protein>
<dbReference type="GO" id="GO:0003824">
    <property type="term" value="F:catalytic activity"/>
    <property type="evidence" value="ECO:0007669"/>
    <property type="project" value="InterPro"/>
</dbReference>
<evidence type="ECO:0000256" key="3">
    <source>
        <dbReference type="ARBA" id="ARBA00023004"/>
    </source>
</evidence>
<dbReference type="InterPro" id="IPR013785">
    <property type="entry name" value="Aldolase_TIM"/>
</dbReference>
<dbReference type="GO" id="GO:0046872">
    <property type="term" value="F:metal ion binding"/>
    <property type="evidence" value="ECO:0007669"/>
    <property type="project" value="UniProtKB-KW"/>
</dbReference>
<keyword evidence="4" id="KW-0411">Iron-sulfur</keyword>
<dbReference type="GO" id="GO:0051536">
    <property type="term" value="F:iron-sulfur cluster binding"/>
    <property type="evidence" value="ECO:0007669"/>
    <property type="project" value="UniProtKB-KW"/>
</dbReference>
<evidence type="ECO:0000259" key="5">
    <source>
        <dbReference type="PROSITE" id="PS51918"/>
    </source>
</evidence>
<dbReference type="CDD" id="cd01335">
    <property type="entry name" value="Radical_SAM"/>
    <property type="match status" value="1"/>
</dbReference>